<name>A0A7G9RYD3_9FIRM</name>
<dbReference type="GO" id="GO:0015935">
    <property type="term" value="C:small ribosomal subunit"/>
    <property type="evidence" value="ECO:0007669"/>
    <property type="project" value="InterPro"/>
</dbReference>
<accession>A0A7G9RYD3</accession>
<protein>
    <recommendedName>
        <fullName evidence="6 7">Small ribosomal subunit protein uS4</fullName>
    </recommendedName>
</protein>
<dbReference type="CDD" id="cd00165">
    <property type="entry name" value="S4"/>
    <property type="match status" value="1"/>
</dbReference>
<dbReference type="Gene3D" id="1.10.1050.10">
    <property type="entry name" value="Ribosomal Protein S4 Delta 41, Chain A, domain 1"/>
    <property type="match status" value="1"/>
</dbReference>
<evidence type="ECO:0000256" key="5">
    <source>
        <dbReference type="ARBA" id="ARBA00023274"/>
    </source>
</evidence>
<dbReference type="Proteomes" id="UP000515928">
    <property type="component" value="Chromosome"/>
</dbReference>
<dbReference type="InterPro" id="IPR002942">
    <property type="entry name" value="S4_RNA-bd"/>
</dbReference>
<evidence type="ECO:0000256" key="7">
    <source>
        <dbReference type="HAMAP-Rule" id="MF_01306"/>
    </source>
</evidence>
<feature type="domain" description="RNA-binding S4" evidence="9">
    <location>
        <begin position="92"/>
        <end position="156"/>
    </location>
</feature>
<dbReference type="RefSeq" id="WP_187533732.1">
    <property type="nucleotide sequence ID" value="NZ_CBCSHU010000005.1"/>
</dbReference>
<comment type="function">
    <text evidence="7">One of the primary rRNA binding proteins, it binds directly to 16S rRNA where it nucleates assembly of the body of the 30S subunit.</text>
</comment>
<dbReference type="InterPro" id="IPR005709">
    <property type="entry name" value="Ribosomal_uS4_bac-type"/>
</dbReference>
<evidence type="ECO:0000313" key="12">
    <source>
        <dbReference type="Proteomes" id="UP000515928"/>
    </source>
</evidence>
<keyword evidence="3 7" id="KW-0694">RNA-binding</keyword>
<evidence type="ECO:0000313" key="11">
    <source>
        <dbReference type="EMBL" id="QNN60608.1"/>
    </source>
</evidence>
<dbReference type="InterPro" id="IPR018079">
    <property type="entry name" value="Ribosomal_uS4_CS"/>
</dbReference>
<evidence type="ECO:0000259" key="9">
    <source>
        <dbReference type="SMART" id="SM00363"/>
    </source>
</evidence>
<dbReference type="InterPro" id="IPR036986">
    <property type="entry name" value="S4_RNA-bd_sf"/>
</dbReference>
<keyword evidence="4 7" id="KW-0689">Ribosomal protein</keyword>
<evidence type="ECO:0000259" key="10">
    <source>
        <dbReference type="SMART" id="SM01390"/>
    </source>
</evidence>
<dbReference type="Pfam" id="PF01479">
    <property type="entry name" value="S4"/>
    <property type="match status" value="1"/>
</dbReference>
<evidence type="ECO:0000256" key="6">
    <source>
        <dbReference type="ARBA" id="ARBA00035254"/>
    </source>
</evidence>
<dbReference type="EMBL" id="CP060715">
    <property type="protein sequence ID" value="QNN60608.1"/>
    <property type="molecule type" value="Genomic_DNA"/>
</dbReference>
<feature type="domain" description="Small ribosomal subunit protein uS4 N-terminal" evidence="10">
    <location>
        <begin position="3"/>
        <end position="91"/>
    </location>
</feature>
<dbReference type="SUPFAM" id="SSF55174">
    <property type="entry name" value="Alpha-L RNA-binding motif"/>
    <property type="match status" value="1"/>
</dbReference>
<dbReference type="SMART" id="SM01390">
    <property type="entry name" value="Ribosomal_S4"/>
    <property type="match status" value="1"/>
</dbReference>
<dbReference type="HAMAP" id="MF_01306_B">
    <property type="entry name" value="Ribosomal_uS4_B"/>
    <property type="match status" value="1"/>
</dbReference>
<comment type="similarity">
    <text evidence="1 7 8">Belongs to the universal ribosomal protein uS4 family.</text>
</comment>
<dbReference type="NCBIfam" id="TIGR01017">
    <property type="entry name" value="rpsD_bact"/>
    <property type="match status" value="1"/>
</dbReference>
<reference evidence="11 12" key="1">
    <citation type="submission" date="2020-08" db="EMBL/GenBank/DDBJ databases">
        <title>Genome sequence of Erysipelothrix inopinata DSM 15511T.</title>
        <authorList>
            <person name="Hyun D.-W."/>
            <person name="Bae J.-W."/>
        </authorList>
    </citation>
    <scope>NUCLEOTIDE SEQUENCE [LARGE SCALE GENOMIC DNA]</scope>
    <source>
        <strain evidence="11 12">DSM 15511</strain>
    </source>
</reference>
<evidence type="ECO:0000256" key="4">
    <source>
        <dbReference type="ARBA" id="ARBA00022980"/>
    </source>
</evidence>
<dbReference type="GO" id="GO:0003735">
    <property type="term" value="F:structural constituent of ribosome"/>
    <property type="evidence" value="ECO:0007669"/>
    <property type="project" value="InterPro"/>
</dbReference>
<dbReference type="InterPro" id="IPR001912">
    <property type="entry name" value="Ribosomal_uS4_N"/>
</dbReference>
<dbReference type="InterPro" id="IPR022801">
    <property type="entry name" value="Ribosomal_uS4"/>
</dbReference>
<proteinExistence type="inferred from homology"/>
<dbReference type="Gene3D" id="3.10.290.10">
    <property type="entry name" value="RNA-binding S4 domain"/>
    <property type="match status" value="1"/>
</dbReference>
<dbReference type="FunFam" id="3.10.290.10:FF:000001">
    <property type="entry name" value="30S ribosomal protein S4"/>
    <property type="match status" value="1"/>
</dbReference>
<sequence>MARIKGPVWKKSRRLSYSILETGEELQRRDYAPGQHGKARRPKLSNYGLQLREKQRIRYTYGITEKQFFNTYKKAVKLEGVTGHNFLFMLESRLDNVVYRMNLSRTRRGARQLVNHGHILVDGKKVDIPSFQVKPGQTIEVKESSRSMASIKDALEASVGTVEYVTFDADKMKGEFKRLPERSELNQELNEALVVEFYNR</sequence>
<evidence type="ECO:0000256" key="8">
    <source>
        <dbReference type="RuleBase" id="RU003699"/>
    </source>
</evidence>
<comment type="subunit">
    <text evidence="7">Part of the 30S ribosomal subunit. Contacts protein S5. The interaction surface between S4 and S5 is involved in control of translational fidelity.</text>
</comment>
<dbReference type="Pfam" id="PF00163">
    <property type="entry name" value="Ribosomal_S4"/>
    <property type="match status" value="1"/>
</dbReference>
<dbReference type="GO" id="GO:0019843">
    <property type="term" value="F:rRNA binding"/>
    <property type="evidence" value="ECO:0007669"/>
    <property type="project" value="UniProtKB-UniRule"/>
</dbReference>
<dbReference type="GO" id="GO:0006412">
    <property type="term" value="P:translation"/>
    <property type="evidence" value="ECO:0007669"/>
    <property type="project" value="UniProtKB-UniRule"/>
</dbReference>
<keyword evidence="2 7" id="KW-0699">rRNA-binding</keyword>
<dbReference type="KEGG" id="eio:H9L01_09595"/>
<evidence type="ECO:0000256" key="3">
    <source>
        <dbReference type="ARBA" id="ARBA00022884"/>
    </source>
</evidence>
<dbReference type="NCBIfam" id="NF003717">
    <property type="entry name" value="PRK05327.1"/>
    <property type="match status" value="1"/>
</dbReference>
<gene>
    <name evidence="7 11" type="primary">rpsD</name>
    <name evidence="11" type="ORF">H9L01_09595</name>
</gene>
<dbReference type="GO" id="GO:0042274">
    <property type="term" value="P:ribosomal small subunit biogenesis"/>
    <property type="evidence" value="ECO:0007669"/>
    <property type="project" value="TreeGrafter"/>
</dbReference>
<organism evidence="11 12">
    <name type="scientific">Erysipelothrix inopinata</name>
    <dbReference type="NCBI Taxonomy" id="225084"/>
    <lineage>
        <taxon>Bacteria</taxon>
        <taxon>Bacillati</taxon>
        <taxon>Bacillota</taxon>
        <taxon>Erysipelotrichia</taxon>
        <taxon>Erysipelotrichales</taxon>
        <taxon>Erysipelotrichaceae</taxon>
        <taxon>Erysipelothrix</taxon>
    </lineage>
</organism>
<evidence type="ECO:0000256" key="2">
    <source>
        <dbReference type="ARBA" id="ARBA00022730"/>
    </source>
</evidence>
<comment type="function">
    <text evidence="7">With S5 and S12 plays an important role in translational accuracy.</text>
</comment>
<keyword evidence="12" id="KW-1185">Reference proteome</keyword>
<dbReference type="SMART" id="SM00363">
    <property type="entry name" value="S4"/>
    <property type="match status" value="1"/>
</dbReference>
<evidence type="ECO:0000256" key="1">
    <source>
        <dbReference type="ARBA" id="ARBA00007465"/>
    </source>
</evidence>
<dbReference type="PROSITE" id="PS50889">
    <property type="entry name" value="S4"/>
    <property type="match status" value="1"/>
</dbReference>
<dbReference type="AlphaFoldDB" id="A0A7G9RYD3"/>
<dbReference type="PANTHER" id="PTHR11831">
    <property type="entry name" value="30S 40S RIBOSOMAL PROTEIN"/>
    <property type="match status" value="1"/>
</dbReference>
<keyword evidence="5 7" id="KW-0687">Ribonucleoprotein</keyword>
<dbReference type="PANTHER" id="PTHR11831:SF4">
    <property type="entry name" value="SMALL RIBOSOMAL SUBUNIT PROTEIN US4M"/>
    <property type="match status" value="1"/>
</dbReference>
<dbReference type="PROSITE" id="PS00632">
    <property type="entry name" value="RIBOSOMAL_S4"/>
    <property type="match status" value="1"/>
</dbReference>